<evidence type="ECO:0000313" key="1">
    <source>
        <dbReference type="EMBL" id="MBB4807209.1"/>
    </source>
</evidence>
<comment type="caution">
    <text evidence="1">The sequence shown here is derived from an EMBL/GenBank/DDBJ whole genome shotgun (WGS) entry which is preliminary data.</text>
</comment>
<dbReference type="AlphaFoldDB" id="A0A840KCL8"/>
<keyword evidence="2" id="KW-1185">Reference proteome</keyword>
<dbReference type="RefSeq" id="WP_184189903.1">
    <property type="nucleotide sequence ID" value="NZ_JACHLE010000003.1"/>
</dbReference>
<gene>
    <name evidence="1" type="ORF">HNP38_002513</name>
</gene>
<organism evidence="1 2">
    <name type="scientific">Chryseobacterium defluvii</name>
    <dbReference type="NCBI Taxonomy" id="160396"/>
    <lineage>
        <taxon>Bacteria</taxon>
        <taxon>Pseudomonadati</taxon>
        <taxon>Bacteroidota</taxon>
        <taxon>Flavobacteriia</taxon>
        <taxon>Flavobacteriales</taxon>
        <taxon>Weeksellaceae</taxon>
        <taxon>Chryseobacterium group</taxon>
        <taxon>Chryseobacterium</taxon>
    </lineage>
</organism>
<accession>A0A840KCL8</accession>
<sequence length="102" mass="11799">MICRIPEEDVFITFLNNTRVAGHADVLDNMLNNVVSALYNQPYSLIKPTPVYEMKKLIENKSANEAAAYYRQLKKNKNTRFDFDSSVDLINLADYLLKKTHK</sequence>
<dbReference type="EMBL" id="JACHLE010000003">
    <property type="protein sequence ID" value="MBB4807209.1"/>
    <property type="molecule type" value="Genomic_DNA"/>
</dbReference>
<dbReference type="Proteomes" id="UP000592180">
    <property type="component" value="Unassembled WGS sequence"/>
</dbReference>
<proteinExistence type="predicted"/>
<name>A0A840KCL8_9FLAO</name>
<protein>
    <submittedName>
        <fullName evidence="1">Uncharacterized protein</fullName>
    </submittedName>
</protein>
<reference evidence="1 2" key="1">
    <citation type="submission" date="2020-08" db="EMBL/GenBank/DDBJ databases">
        <title>Functional genomics of gut bacteria from endangered species of beetles.</title>
        <authorList>
            <person name="Carlos-Shanley C."/>
        </authorList>
    </citation>
    <scope>NUCLEOTIDE SEQUENCE [LARGE SCALE GENOMIC DNA]</scope>
    <source>
        <strain evidence="1 2">S00151</strain>
    </source>
</reference>
<evidence type="ECO:0000313" key="2">
    <source>
        <dbReference type="Proteomes" id="UP000592180"/>
    </source>
</evidence>